<dbReference type="SUPFAM" id="SSF69279">
    <property type="entry name" value="Phage tail proteins"/>
    <property type="match status" value="1"/>
</dbReference>
<sequence>MATRKSKRVINGTHGAVWINGEKLFDLESIELRVNVEWEDVFFPEETGKQRKFMGWTGEGSLVVKKIFSRGSGMLAAGVKSGQMPEFTITTKLADPDAYGTERVSVTDVTFNEFLLSKIEQRALLSEELGFEFADFDIIEEIKSQALTA</sequence>
<evidence type="ECO:0000313" key="1">
    <source>
        <dbReference type="EMBL" id="BAK15852.1"/>
    </source>
</evidence>
<dbReference type="STRING" id="1002809.SSIL_1429"/>
<dbReference type="AlphaFoldDB" id="F2F2L4"/>
<reference evidence="2" key="1">
    <citation type="submission" date="2011-04" db="EMBL/GenBank/DDBJ databases">
        <title>Genome sequence of Solibacillus silvestris StLB046.</title>
        <authorList>
            <person name="Morohoshi T."/>
            <person name="Someya N."/>
            <person name="Ikeda T."/>
        </authorList>
    </citation>
    <scope>NUCLEOTIDE SEQUENCE [LARGE SCALE GENOMIC DNA]</scope>
    <source>
        <strain evidence="2">StLB046</strain>
    </source>
</reference>
<dbReference type="Proteomes" id="UP000006691">
    <property type="component" value="Chromosome"/>
</dbReference>
<dbReference type="HOGENOM" id="CLU_139219_1_0_9"/>
<gene>
    <name evidence="1" type="ordered locus">SSIL_1429</name>
</gene>
<name>F2F2L4_SOLSS</name>
<evidence type="ECO:0000313" key="2">
    <source>
        <dbReference type="Proteomes" id="UP000006691"/>
    </source>
</evidence>
<dbReference type="PATRIC" id="fig|1002809.3.peg.1442"/>
<protein>
    <recommendedName>
        <fullName evidence="3">Phage portal protein</fullName>
    </recommendedName>
</protein>
<dbReference type="eggNOG" id="ENOG5030DF7">
    <property type="taxonomic scope" value="Bacteria"/>
</dbReference>
<dbReference type="Gene3D" id="2.30.110.40">
    <property type="entry name" value="Phage tail tube protein"/>
    <property type="match status" value="1"/>
</dbReference>
<dbReference type="RefSeq" id="WP_014823305.1">
    <property type="nucleotide sequence ID" value="NC_018065.1"/>
</dbReference>
<accession>F2F2L4</accession>
<reference evidence="1 2" key="2">
    <citation type="journal article" date="2012" name="J. Biosci. Bioeng.">
        <title>Complete genome sequence and characterization of the N-acylhomoserine lactone-degrading gene of the potato leaf-associated Solibacillus silvestris.</title>
        <authorList>
            <person name="Morohoshi T."/>
            <person name="Tominaga Y."/>
            <person name="Someya N."/>
            <person name="Ikeda T."/>
        </authorList>
    </citation>
    <scope>NUCLEOTIDE SEQUENCE [LARGE SCALE GENOMIC DNA]</scope>
    <source>
        <strain evidence="1 2">StLB046</strain>
    </source>
</reference>
<proteinExistence type="predicted"/>
<dbReference type="Pfam" id="PF09393">
    <property type="entry name" value="DUF2001"/>
    <property type="match status" value="1"/>
</dbReference>
<keyword evidence="2" id="KW-1185">Reference proteome</keyword>
<evidence type="ECO:0008006" key="3">
    <source>
        <dbReference type="Google" id="ProtNLM"/>
    </source>
</evidence>
<dbReference type="InterPro" id="IPR018989">
    <property type="entry name" value="DUF2001"/>
</dbReference>
<dbReference type="EMBL" id="AP012157">
    <property type="protein sequence ID" value="BAK15852.1"/>
    <property type="molecule type" value="Genomic_DNA"/>
</dbReference>
<dbReference type="KEGG" id="siv:SSIL_1429"/>
<dbReference type="InterPro" id="IPR038628">
    <property type="entry name" value="XkdM-like_sf"/>
</dbReference>
<organism evidence="1 2">
    <name type="scientific">Solibacillus silvestris (strain StLB046)</name>
    <name type="common">Bacillus silvestris</name>
    <dbReference type="NCBI Taxonomy" id="1002809"/>
    <lineage>
        <taxon>Bacteria</taxon>
        <taxon>Bacillati</taxon>
        <taxon>Bacillota</taxon>
        <taxon>Bacilli</taxon>
        <taxon>Bacillales</taxon>
        <taxon>Caryophanaceae</taxon>
        <taxon>Solibacillus</taxon>
    </lineage>
</organism>